<comment type="caution">
    <text evidence="1">The sequence shown here is derived from an EMBL/GenBank/DDBJ whole genome shotgun (WGS) entry which is preliminary data.</text>
</comment>
<reference evidence="1 2" key="1">
    <citation type="submission" date="2021-05" db="EMBL/GenBank/DDBJ databases">
        <authorList>
            <person name="Zhang Z.D."/>
            <person name="Osman G."/>
        </authorList>
    </citation>
    <scope>NUCLEOTIDE SEQUENCE [LARGE SCALE GENOMIC DNA]</scope>
    <source>
        <strain evidence="1 2">KCTC 32217</strain>
    </source>
</reference>
<dbReference type="AlphaFoldDB" id="A0AAP2CKY9"/>
<keyword evidence="2" id="KW-1185">Reference proteome</keyword>
<sequence length="193" mass="22307">MLTKHENDGMKPESIEGLKQELKATGKSFKIIPSDDNSDEYVHFRFIGLYENKEVIYDSVLFTLRLHHASEVYELAEHKAAQKFPNFEGIHYEEDENGNLKPLSSHEEEIGWYITEIIMDIEDEEAVKVSEFVDLDTNHDYGIGLDAAINVESIDDAVIDKFIRDFKEDTLVLDETLYSFQSAEEEDFDEEES</sequence>
<dbReference type="RefSeq" id="WP_213946020.1">
    <property type="nucleotide sequence ID" value="NZ_JAHBGI010000006.1"/>
</dbReference>
<evidence type="ECO:0000313" key="1">
    <source>
        <dbReference type="EMBL" id="MBS9525161.1"/>
    </source>
</evidence>
<dbReference type="Proteomes" id="UP001319104">
    <property type="component" value="Unassembled WGS sequence"/>
</dbReference>
<protein>
    <submittedName>
        <fullName evidence="1">Uncharacterized protein</fullName>
    </submittedName>
</protein>
<evidence type="ECO:0000313" key="2">
    <source>
        <dbReference type="Proteomes" id="UP001319104"/>
    </source>
</evidence>
<gene>
    <name evidence="1" type="ORF">KI659_14165</name>
</gene>
<proteinExistence type="predicted"/>
<dbReference type="EMBL" id="JAHCMY010000009">
    <property type="protein sequence ID" value="MBS9525161.1"/>
    <property type="molecule type" value="Genomic_DNA"/>
</dbReference>
<name>A0AAP2CKY9_9BACT</name>
<organism evidence="1 2">
    <name type="scientific">Litoribacter ruber</name>
    <dbReference type="NCBI Taxonomy" id="702568"/>
    <lineage>
        <taxon>Bacteria</taxon>
        <taxon>Pseudomonadati</taxon>
        <taxon>Bacteroidota</taxon>
        <taxon>Cytophagia</taxon>
        <taxon>Cytophagales</taxon>
        <taxon>Cyclobacteriaceae</taxon>
        <taxon>Litoribacter</taxon>
    </lineage>
</organism>
<accession>A0AAP2CKY9</accession>